<dbReference type="Pfam" id="PF02601">
    <property type="entry name" value="Exonuc_VII_L"/>
    <property type="match status" value="1"/>
</dbReference>
<organism evidence="9 10">
    <name type="scientific">Sutterella wadsworthensis HGA0223</name>
    <dbReference type="NCBI Taxonomy" id="1203554"/>
    <lineage>
        <taxon>Bacteria</taxon>
        <taxon>Pseudomonadati</taxon>
        <taxon>Pseudomonadota</taxon>
        <taxon>Betaproteobacteria</taxon>
        <taxon>Burkholderiales</taxon>
        <taxon>Sutterellaceae</taxon>
        <taxon>Sutterella</taxon>
    </lineage>
</organism>
<dbReference type="STRING" id="1203554.HMPREF1476_00349"/>
<dbReference type="Pfam" id="PF13742">
    <property type="entry name" value="tRNA_anti_2"/>
    <property type="match status" value="1"/>
</dbReference>
<feature type="compositionally biased region" description="Polar residues" evidence="6">
    <location>
        <begin position="125"/>
        <end position="137"/>
    </location>
</feature>
<evidence type="ECO:0000313" key="10">
    <source>
        <dbReference type="Proteomes" id="UP000014400"/>
    </source>
</evidence>
<keyword evidence="1 5" id="KW-0963">Cytoplasm</keyword>
<dbReference type="PANTHER" id="PTHR30008:SF0">
    <property type="entry name" value="EXODEOXYRIBONUCLEASE 7 LARGE SUBUNIT"/>
    <property type="match status" value="1"/>
</dbReference>
<dbReference type="EMBL" id="ATCF01000005">
    <property type="protein sequence ID" value="EPE01040.1"/>
    <property type="molecule type" value="Genomic_DNA"/>
</dbReference>
<comment type="subunit">
    <text evidence="5">Heterooligomer composed of large and small subunits.</text>
</comment>
<keyword evidence="2 5" id="KW-0540">Nuclease</keyword>
<feature type="region of interest" description="Disordered" evidence="6">
    <location>
        <begin position="176"/>
        <end position="206"/>
    </location>
</feature>
<keyword evidence="3 5" id="KW-0378">Hydrolase</keyword>
<evidence type="ECO:0000256" key="2">
    <source>
        <dbReference type="ARBA" id="ARBA00022722"/>
    </source>
</evidence>
<accession>S3CKI8</accession>
<sequence length="716" mass="78251">MDNFGGIFTTLSQTCKKFHCLKNGQRVDSWENDCLRQKDADSVGCLFNPSFVRGRCPRTARLEEVFLGILMTAKHSGSAGGLPPDFFDDPAFAASLYAEADRRAGGADRSARSSRETRDGRSKVRQASVQNFSTVQPSKRVPAFAKPNQPYSGMPPVSWSDADLELKPRIEPIAKRSSTRAAWGPQTVDSAASGVESSPAAAPRREEPLSVSAALRRMTNALEGVLDGIWITGEVAEVSLSSLGHLYFSLKDEAALLSCAMFRSALGRGPIFQKGDRIELLGRVDIYAPRGRLQMVGTRWRPAGVGSLYEAFLKLKAKLEAEGLFAPERKKPIPRFVRRVVLVTSAQAAAYGDVLRTLERRTPWVKIMHVDSLVQGTDAPAALISALIAAQALTPDVILLVRGGGSYEDLQAFNDEELARTIAALNVPVICGVGHEADFTIADFAADLRASTPTAAAGSIGPDRDTWLRRLDKCSDMLERAVERAYQHAAQRYYSAAAHLPAEDRLLQPWEQAMINARVRLCNAAQGRLTDAERAVEGAGLRWRTAADFITPRQIRLERAARFLAQPDLCLRAPVQHLTAAAERFRRLGLAAEERRGTEVERQTKALSFFAHHALDAAAERLDRALRLRPDPMREINAAQRRVELAANALSLADPNRPLRAGYARIVTDADKVVSHAAELRRGSAVRILFADGFAAAEVQEVAMNTESSGTGEQMP</sequence>
<dbReference type="AlphaFoldDB" id="S3CKI8"/>
<evidence type="ECO:0000256" key="3">
    <source>
        <dbReference type="ARBA" id="ARBA00022801"/>
    </source>
</evidence>
<dbReference type="GO" id="GO:0009318">
    <property type="term" value="C:exodeoxyribonuclease VII complex"/>
    <property type="evidence" value="ECO:0007669"/>
    <property type="project" value="UniProtKB-UniRule"/>
</dbReference>
<comment type="caution">
    <text evidence="9">The sequence shown here is derived from an EMBL/GenBank/DDBJ whole genome shotgun (WGS) entry which is preliminary data.</text>
</comment>
<dbReference type="GO" id="GO:0006308">
    <property type="term" value="P:DNA catabolic process"/>
    <property type="evidence" value="ECO:0007669"/>
    <property type="project" value="UniProtKB-UniRule"/>
</dbReference>
<feature type="domain" description="OB-fold nucleic acid binding" evidence="8">
    <location>
        <begin position="209"/>
        <end position="296"/>
    </location>
</feature>
<evidence type="ECO:0000256" key="5">
    <source>
        <dbReference type="HAMAP-Rule" id="MF_00378"/>
    </source>
</evidence>
<evidence type="ECO:0000259" key="8">
    <source>
        <dbReference type="Pfam" id="PF13742"/>
    </source>
</evidence>
<comment type="catalytic activity">
    <reaction evidence="5">
        <text>Exonucleolytic cleavage in either 5'- to 3'- or 3'- to 5'-direction to yield nucleoside 5'-phosphates.</text>
        <dbReference type="EC" id="3.1.11.6"/>
    </reaction>
</comment>
<keyword evidence="10" id="KW-1185">Reference proteome</keyword>
<protein>
    <recommendedName>
        <fullName evidence="5">Exodeoxyribonuclease 7 large subunit</fullName>
        <ecNumber evidence="5">3.1.11.6</ecNumber>
    </recommendedName>
    <alternativeName>
        <fullName evidence="5">Exodeoxyribonuclease VII large subunit</fullName>
        <shortName evidence="5">Exonuclease VII large subunit</shortName>
    </alternativeName>
</protein>
<evidence type="ECO:0000256" key="6">
    <source>
        <dbReference type="SAM" id="MobiDB-lite"/>
    </source>
</evidence>
<dbReference type="InterPro" id="IPR003753">
    <property type="entry name" value="Exonuc_VII_L"/>
</dbReference>
<comment type="similarity">
    <text evidence="5">Belongs to the XseA family.</text>
</comment>
<comment type="subcellular location">
    <subcellularLocation>
        <location evidence="5">Cytoplasm</location>
    </subcellularLocation>
</comment>
<dbReference type="GO" id="GO:0003676">
    <property type="term" value="F:nucleic acid binding"/>
    <property type="evidence" value="ECO:0007669"/>
    <property type="project" value="InterPro"/>
</dbReference>
<feature type="compositionally biased region" description="Basic and acidic residues" evidence="6">
    <location>
        <begin position="103"/>
        <end position="122"/>
    </location>
</feature>
<proteinExistence type="inferred from homology"/>
<feature type="domain" description="Exonuclease VII large subunit C-terminal" evidence="7">
    <location>
        <begin position="324"/>
        <end position="697"/>
    </location>
</feature>
<dbReference type="GO" id="GO:0008855">
    <property type="term" value="F:exodeoxyribonuclease VII activity"/>
    <property type="evidence" value="ECO:0007669"/>
    <property type="project" value="UniProtKB-UniRule"/>
</dbReference>
<dbReference type="Proteomes" id="UP000014400">
    <property type="component" value="Unassembled WGS sequence"/>
</dbReference>
<keyword evidence="4 5" id="KW-0269">Exonuclease</keyword>
<dbReference type="InterPro" id="IPR020579">
    <property type="entry name" value="Exonuc_VII_lsu_C"/>
</dbReference>
<evidence type="ECO:0000313" key="9">
    <source>
        <dbReference type="EMBL" id="EPE01040.1"/>
    </source>
</evidence>
<evidence type="ECO:0000256" key="1">
    <source>
        <dbReference type="ARBA" id="ARBA00022490"/>
    </source>
</evidence>
<dbReference type="GO" id="GO:0005737">
    <property type="term" value="C:cytoplasm"/>
    <property type="evidence" value="ECO:0007669"/>
    <property type="project" value="UniProtKB-SubCell"/>
</dbReference>
<evidence type="ECO:0000256" key="4">
    <source>
        <dbReference type="ARBA" id="ARBA00022839"/>
    </source>
</evidence>
<dbReference type="CDD" id="cd04489">
    <property type="entry name" value="ExoVII_LU_OBF"/>
    <property type="match status" value="1"/>
</dbReference>
<evidence type="ECO:0000259" key="7">
    <source>
        <dbReference type="Pfam" id="PF02601"/>
    </source>
</evidence>
<name>S3CKI8_9BURK</name>
<reference evidence="9 10" key="1">
    <citation type="submission" date="2013-04" db="EMBL/GenBank/DDBJ databases">
        <title>The Genome Sequence of Sutterella wadsworthensis HGA0223.</title>
        <authorList>
            <consortium name="The Broad Institute Genomics Platform"/>
            <person name="Earl A."/>
            <person name="Ward D."/>
            <person name="Feldgarden M."/>
            <person name="Gevers D."/>
            <person name="Schmidt T.M."/>
            <person name="Dover J."/>
            <person name="Dai D."/>
            <person name="Walker B."/>
            <person name="Young S."/>
            <person name="Zeng Q."/>
            <person name="Gargeya S."/>
            <person name="Fitzgerald M."/>
            <person name="Haas B."/>
            <person name="Abouelleil A."/>
            <person name="Allen A.W."/>
            <person name="Alvarado L."/>
            <person name="Arachchi H.M."/>
            <person name="Berlin A.M."/>
            <person name="Chapman S.B."/>
            <person name="Gainer-Dewar J."/>
            <person name="Goldberg J."/>
            <person name="Griggs A."/>
            <person name="Gujja S."/>
            <person name="Hansen M."/>
            <person name="Howarth C."/>
            <person name="Imamovic A."/>
            <person name="Ireland A."/>
            <person name="Larimer J."/>
            <person name="McCowan C."/>
            <person name="Murphy C."/>
            <person name="Pearson M."/>
            <person name="Poon T.W."/>
            <person name="Priest M."/>
            <person name="Roberts A."/>
            <person name="Saif S."/>
            <person name="Shea T."/>
            <person name="Sisk P."/>
            <person name="Sykes S."/>
            <person name="Wortman J."/>
            <person name="Nusbaum C."/>
            <person name="Birren B."/>
        </authorList>
    </citation>
    <scope>NUCLEOTIDE SEQUENCE [LARGE SCALE GENOMIC DNA]</scope>
    <source>
        <strain evidence="9 10">HGA0223</strain>
    </source>
</reference>
<dbReference type="EC" id="3.1.11.6" evidence="5"/>
<dbReference type="HAMAP" id="MF_00378">
    <property type="entry name" value="Exonuc_7_L"/>
    <property type="match status" value="1"/>
</dbReference>
<dbReference type="NCBIfam" id="TIGR00237">
    <property type="entry name" value="xseA"/>
    <property type="match status" value="1"/>
</dbReference>
<dbReference type="eggNOG" id="COG1570">
    <property type="taxonomic scope" value="Bacteria"/>
</dbReference>
<gene>
    <name evidence="5" type="primary">xseA</name>
    <name evidence="9" type="ORF">HMPREF1476_00349</name>
</gene>
<dbReference type="InterPro" id="IPR025824">
    <property type="entry name" value="OB-fold_nuc-bd_dom"/>
</dbReference>
<comment type="function">
    <text evidence="5">Bidirectionally degrades single-stranded DNA into large acid-insoluble oligonucleotides, which are then degraded further into small acid-soluble oligonucleotides.</text>
</comment>
<feature type="region of interest" description="Disordered" evidence="6">
    <location>
        <begin position="103"/>
        <end position="152"/>
    </location>
</feature>
<dbReference type="PANTHER" id="PTHR30008">
    <property type="entry name" value="EXODEOXYRIBONUCLEASE 7 LARGE SUBUNIT"/>
    <property type="match status" value="1"/>
</dbReference>
<dbReference type="PATRIC" id="fig|1203554.3.peg.325"/>
<dbReference type="HOGENOM" id="CLU_023625_2_2_4"/>